<evidence type="ECO:0000313" key="3">
    <source>
        <dbReference type="Proteomes" id="UP000265515"/>
    </source>
</evidence>
<dbReference type="EMBL" id="BFEA01000092">
    <property type="protein sequence ID" value="GBG67770.1"/>
    <property type="molecule type" value="Genomic_DNA"/>
</dbReference>
<reference evidence="2 3" key="1">
    <citation type="journal article" date="2018" name="Cell">
        <title>The Chara Genome: Secondary Complexity and Implications for Plant Terrestrialization.</title>
        <authorList>
            <person name="Nishiyama T."/>
            <person name="Sakayama H."/>
            <person name="Vries J.D."/>
            <person name="Buschmann H."/>
            <person name="Saint-Marcoux D."/>
            <person name="Ullrich K.K."/>
            <person name="Haas F.B."/>
            <person name="Vanderstraeten L."/>
            <person name="Becker D."/>
            <person name="Lang D."/>
            <person name="Vosolsobe S."/>
            <person name="Rombauts S."/>
            <person name="Wilhelmsson P.K.I."/>
            <person name="Janitza P."/>
            <person name="Kern R."/>
            <person name="Heyl A."/>
            <person name="Rumpler F."/>
            <person name="Villalobos L.I.A.C."/>
            <person name="Clay J.M."/>
            <person name="Skokan R."/>
            <person name="Toyoda A."/>
            <person name="Suzuki Y."/>
            <person name="Kagoshima H."/>
            <person name="Schijlen E."/>
            <person name="Tajeshwar N."/>
            <person name="Catarino B."/>
            <person name="Hetherington A.J."/>
            <person name="Saltykova A."/>
            <person name="Bonnot C."/>
            <person name="Breuninger H."/>
            <person name="Symeonidi A."/>
            <person name="Radhakrishnan G.V."/>
            <person name="Van Nieuwerburgh F."/>
            <person name="Deforce D."/>
            <person name="Chang C."/>
            <person name="Karol K.G."/>
            <person name="Hedrich R."/>
            <person name="Ulvskov P."/>
            <person name="Glockner G."/>
            <person name="Delwiche C.F."/>
            <person name="Petrasek J."/>
            <person name="Van de Peer Y."/>
            <person name="Friml J."/>
            <person name="Beilby M."/>
            <person name="Dolan L."/>
            <person name="Kohara Y."/>
            <person name="Sugano S."/>
            <person name="Fujiyama A."/>
            <person name="Delaux P.-M."/>
            <person name="Quint M."/>
            <person name="TheiBen G."/>
            <person name="Hagemann M."/>
            <person name="Harholt J."/>
            <person name="Dunand C."/>
            <person name="Zachgo S."/>
            <person name="Langdale J."/>
            <person name="Maumus F."/>
            <person name="Straeten D.V.D."/>
            <person name="Gould S.B."/>
            <person name="Rensing S.A."/>
        </authorList>
    </citation>
    <scope>NUCLEOTIDE SEQUENCE [LARGE SCALE GENOMIC DNA]</scope>
    <source>
        <strain evidence="2 3">S276</strain>
    </source>
</reference>
<gene>
    <name evidence="2" type="ORF">CBR_g895</name>
</gene>
<proteinExistence type="predicted"/>
<name>A0A388KCJ0_CHABU</name>
<feature type="region of interest" description="Disordered" evidence="1">
    <location>
        <begin position="324"/>
        <end position="343"/>
    </location>
</feature>
<protein>
    <submittedName>
        <fullName evidence="2">Uncharacterized protein</fullName>
    </submittedName>
</protein>
<feature type="region of interest" description="Disordered" evidence="1">
    <location>
        <begin position="46"/>
        <end position="81"/>
    </location>
</feature>
<comment type="caution">
    <text evidence="2">The sequence shown here is derived from an EMBL/GenBank/DDBJ whole genome shotgun (WGS) entry which is preliminary data.</text>
</comment>
<organism evidence="2 3">
    <name type="scientific">Chara braunii</name>
    <name type="common">Braun's stonewort</name>
    <dbReference type="NCBI Taxonomy" id="69332"/>
    <lineage>
        <taxon>Eukaryota</taxon>
        <taxon>Viridiplantae</taxon>
        <taxon>Streptophyta</taxon>
        <taxon>Charophyceae</taxon>
        <taxon>Charales</taxon>
        <taxon>Characeae</taxon>
        <taxon>Chara</taxon>
    </lineage>
</organism>
<dbReference type="AlphaFoldDB" id="A0A388KCJ0"/>
<evidence type="ECO:0000313" key="2">
    <source>
        <dbReference type="EMBL" id="GBG67770.1"/>
    </source>
</evidence>
<keyword evidence="3" id="KW-1185">Reference proteome</keyword>
<accession>A0A388KCJ0</accession>
<dbReference type="Gramene" id="GBG67770">
    <property type="protein sequence ID" value="GBG67770"/>
    <property type="gene ID" value="CBR_g895"/>
</dbReference>
<evidence type="ECO:0000256" key="1">
    <source>
        <dbReference type="SAM" id="MobiDB-lite"/>
    </source>
</evidence>
<dbReference type="Proteomes" id="UP000265515">
    <property type="component" value="Unassembled WGS sequence"/>
</dbReference>
<sequence length="394" mass="44734">MPALPAPSSTSNTGYAVPTAMFPSSYGRQNFWRANQEKLDRCYAKTVADEEKEARRKEEDEKARRLKEEEERKEEWKKERERLEAEMTARLDKRMEDKNNLRIKEKSNDESALKDELEKIRKENEKLRRLLTKGDEGSGDDGVSKMQKEIADLRRQVQAKKVVEDDIFAMKQEIEQLRASALAKGSFQVELESLSSEVSRLKLQGIKDREQAQLWKGEALRPGNKRGSIAIGTPEASIHGSPRPRWTDNIREADRWKEYAKMKEMHRAASLEAEVLKGKRAVAEGEVIKPKEQLGKTLVEEPAPRREGGGTNLKTRLEAVANRSARKGLKATPRRDMGDAAGGSGEMNDRFLFIEAQKKDLRNYKKSGLEILCREAGLKLRTIDLMIGDSGIPS</sequence>
<feature type="region of interest" description="Disordered" evidence="1">
    <location>
        <begin position="225"/>
        <end position="246"/>
    </location>
</feature>